<comment type="subunit">
    <text evidence="12">Monomer. Interacts with DnaB.</text>
</comment>
<evidence type="ECO:0000256" key="9">
    <source>
        <dbReference type="ARBA" id="ARBA00022842"/>
    </source>
</evidence>
<keyword evidence="1 12" id="KW-0240">DNA-directed RNA polymerase</keyword>
<comment type="catalytic activity">
    <reaction evidence="12">
        <text>ssDNA + n NTP = ssDNA/pppN(pN)n-1 hybrid + (n-1) diphosphate.</text>
        <dbReference type="EC" id="2.7.7.101"/>
    </reaction>
</comment>
<keyword evidence="3 12" id="KW-0808">Transferase</keyword>
<dbReference type="Gene3D" id="3.90.980.10">
    <property type="entry name" value="DNA primase, catalytic core, N-terminal domain"/>
    <property type="match status" value="1"/>
</dbReference>
<dbReference type="HAMAP" id="MF_00974">
    <property type="entry name" value="DNA_primase_DnaG"/>
    <property type="match status" value="1"/>
</dbReference>
<evidence type="ECO:0000256" key="12">
    <source>
        <dbReference type="HAMAP-Rule" id="MF_00974"/>
    </source>
</evidence>
<dbReference type="InterPro" id="IPR034151">
    <property type="entry name" value="TOPRIM_DnaG_bac"/>
</dbReference>
<keyword evidence="7 12" id="KW-0863">Zinc-finger</keyword>
<dbReference type="InterPro" id="IPR037068">
    <property type="entry name" value="DNA_primase_core_N_sf"/>
</dbReference>
<protein>
    <recommendedName>
        <fullName evidence="12">DNA primase</fullName>
        <ecNumber evidence="12">2.7.7.101</ecNumber>
    </recommendedName>
</protein>
<evidence type="ECO:0000256" key="7">
    <source>
        <dbReference type="ARBA" id="ARBA00022771"/>
    </source>
</evidence>
<comment type="function">
    <text evidence="12">RNA polymerase that catalyzes the synthesis of short RNA molecules used as primers for DNA polymerase during DNA replication.</text>
</comment>
<dbReference type="InterPro" id="IPR013264">
    <property type="entry name" value="DNAG_N"/>
</dbReference>
<keyword evidence="8 12" id="KW-0862">Zinc</keyword>
<keyword evidence="4 12" id="KW-0548">Nucleotidyltransferase</keyword>
<dbReference type="GO" id="GO:0006269">
    <property type="term" value="P:DNA replication, synthesis of primer"/>
    <property type="evidence" value="ECO:0007669"/>
    <property type="project" value="UniProtKB-UniRule"/>
</dbReference>
<evidence type="ECO:0000313" key="15">
    <source>
        <dbReference type="EMBL" id="SIS73018.1"/>
    </source>
</evidence>
<evidence type="ECO:0000313" key="16">
    <source>
        <dbReference type="Proteomes" id="UP000186098"/>
    </source>
</evidence>
<dbReference type="InterPro" id="IPR006171">
    <property type="entry name" value="TOPRIM_dom"/>
</dbReference>
<dbReference type="GO" id="GO:0003899">
    <property type="term" value="F:DNA-directed RNA polymerase activity"/>
    <property type="evidence" value="ECO:0007669"/>
    <property type="project" value="UniProtKB-UniRule"/>
</dbReference>
<dbReference type="FunFam" id="3.40.1360.10:FF:000002">
    <property type="entry name" value="DNA primase"/>
    <property type="match status" value="1"/>
</dbReference>
<feature type="compositionally biased region" description="Gly residues" evidence="13">
    <location>
        <begin position="440"/>
        <end position="454"/>
    </location>
</feature>
<keyword evidence="5 12" id="KW-0235">DNA replication</keyword>
<dbReference type="STRING" id="407234.SAMN05421795_10329"/>
<keyword evidence="16" id="KW-1185">Reference proteome</keyword>
<evidence type="ECO:0000256" key="3">
    <source>
        <dbReference type="ARBA" id="ARBA00022679"/>
    </source>
</evidence>
<dbReference type="OrthoDB" id="9803773at2"/>
<dbReference type="SUPFAM" id="SSF56731">
    <property type="entry name" value="DNA primase core"/>
    <property type="match status" value="1"/>
</dbReference>
<sequence>MSLPPGFLDELRNRVPISQIVGRKVTWDLKKSNQGRGDWWAPCPFHHEKTASFHADDRKGFYHCFGCHASGDALTFLREAEGMSFMEAVEVMAREAGMEMPARDPAQARREDRRAELARLMDEAVRHYRVQLKGAAGAEARAYLARRRLSEAAIETFEIGFAPDQRQGLFATLTQRGADPERVIEAGLAARPDDGRAPYDRFRGRIIFPIRDARGRCIGLGGRAMDPNARAKYLNSPETPLFDKGRALYNIARAREACGRGAPLVVCEGYMDVIAMAEGGFEGAVAPLGTAVTEDQLRLMWRIHDEPVIALDGDTAGLRAAHRVIDLALPLLEAGKGLRFVVLPGGQDPDDLIRAEGREAMAALLKEARPMVDLLWARETEGQVFDSPERRAGLDKRLRALIGRIQDPGLRGHYGAEIERLRAALFGAATPGRSRRSGPETGGGWQGGRKGQGGWFPADGRFRPGNAPSPGVLPATRASSLSAPGARIVEDVQETTILAILAAHPDQIEAVESRLEVLAMSTPDREALLHALLAQSQHGDDLPPDCAASLESLRRLPHVRISPAARPEAAPDFVRAVLEETLARLIAARACPAEIAEAMEQIEGLADEGLTWRLSQTAQERRRAERLSLEQAEEKGENHAELSGRIRALIEGQAWRKHRD</sequence>
<keyword evidence="10 12" id="KW-0238">DNA-binding</keyword>
<evidence type="ECO:0000256" key="6">
    <source>
        <dbReference type="ARBA" id="ARBA00022723"/>
    </source>
</evidence>
<dbReference type="EC" id="2.7.7.101" evidence="12"/>
<evidence type="ECO:0000256" key="8">
    <source>
        <dbReference type="ARBA" id="ARBA00022833"/>
    </source>
</evidence>
<comment type="similarity">
    <text evidence="12">Belongs to the DnaG primase family.</text>
</comment>
<dbReference type="InterPro" id="IPR050219">
    <property type="entry name" value="DnaG_primase"/>
</dbReference>
<dbReference type="Pfam" id="PF13662">
    <property type="entry name" value="Toprim_4"/>
    <property type="match status" value="1"/>
</dbReference>
<dbReference type="InterPro" id="IPR019475">
    <property type="entry name" value="DNA_primase_DnaB-bd"/>
</dbReference>
<keyword evidence="9" id="KW-0460">Magnesium</keyword>
<evidence type="ECO:0000256" key="1">
    <source>
        <dbReference type="ARBA" id="ARBA00022478"/>
    </source>
</evidence>
<dbReference type="InterPro" id="IPR006295">
    <property type="entry name" value="DNA_primase_DnaG"/>
</dbReference>
<dbReference type="SUPFAM" id="SSF57783">
    <property type="entry name" value="Zinc beta-ribbon"/>
    <property type="match status" value="1"/>
</dbReference>
<comment type="domain">
    <text evidence="12">Contains an N-terminal zinc-binding domain, a central core domain that contains the primase activity, and a C-terminal DnaB-binding domain.</text>
</comment>
<dbReference type="Gene3D" id="3.40.1360.10">
    <property type="match status" value="1"/>
</dbReference>
<dbReference type="GO" id="GO:1990077">
    <property type="term" value="C:primosome complex"/>
    <property type="evidence" value="ECO:0007669"/>
    <property type="project" value="UniProtKB-KW"/>
</dbReference>
<dbReference type="Gene3D" id="3.90.580.10">
    <property type="entry name" value="Zinc finger, CHC2-type domain"/>
    <property type="match status" value="1"/>
</dbReference>
<feature type="domain" description="Toprim" evidence="14">
    <location>
        <begin position="262"/>
        <end position="346"/>
    </location>
</feature>
<proteinExistence type="inferred from homology"/>
<dbReference type="SMART" id="SM00493">
    <property type="entry name" value="TOPRIM"/>
    <property type="match status" value="1"/>
</dbReference>
<reference evidence="16" key="1">
    <citation type="submission" date="2017-01" db="EMBL/GenBank/DDBJ databases">
        <authorList>
            <person name="Varghese N."/>
            <person name="Submissions S."/>
        </authorList>
    </citation>
    <scope>NUCLEOTIDE SEQUENCE [LARGE SCALE GENOMIC DNA]</scope>
    <source>
        <strain evidence="16">DSM 18714</strain>
    </source>
</reference>
<dbReference type="AlphaFoldDB" id="A0A1N7LGQ2"/>
<keyword evidence="2 12" id="KW-0639">Primosome</keyword>
<evidence type="ECO:0000256" key="10">
    <source>
        <dbReference type="ARBA" id="ARBA00023125"/>
    </source>
</evidence>
<evidence type="ECO:0000256" key="13">
    <source>
        <dbReference type="SAM" id="MobiDB-lite"/>
    </source>
</evidence>
<organism evidence="15 16">
    <name type="scientific">Phaeovulum vinaykumarii</name>
    <dbReference type="NCBI Taxonomy" id="407234"/>
    <lineage>
        <taxon>Bacteria</taxon>
        <taxon>Pseudomonadati</taxon>
        <taxon>Pseudomonadota</taxon>
        <taxon>Alphaproteobacteria</taxon>
        <taxon>Rhodobacterales</taxon>
        <taxon>Paracoccaceae</taxon>
        <taxon>Phaeovulum</taxon>
    </lineage>
</organism>
<dbReference type="InterPro" id="IPR036977">
    <property type="entry name" value="DNA_primase_Znf_CHC2"/>
</dbReference>
<gene>
    <name evidence="12" type="primary">dnaG</name>
    <name evidence="15" type="ORF">SAMN05421795_10329</name>
</gene>
<dbReference type="GO" id="GO:0000428">
    <property type="term" value="C:DNA-directed RNA polymerase complex"/>
    <property type="evidence" value="ECO:0007669"/>
    <property type="project" value="UniProtKB-KW"/>
</dbReference>
<feature type="zinc finger region" description="CHC2-type" evidence="12">
    <location>
        <begin position="43"/>
        <end position="67"/>
    </location>
</feature>
<dbReference type="PANTHER" id="PTHR30313:SF2">
    <property type="entry name" value="DNA PRIMASE"/>
    <property type="match status" value="1"/>
</dbReference>
<dbReference type="Pfam" id="PF10410">
    <property type="entry name" value="DnaB_bind"/>
    <property type="match status" value="1"/>
</dbReference>
<evidence type="ECO:0000256" key="11">
    <source>
        <dbReference type="ARBA" id="ARBA00023163"/>
    </source>
</evidence>
<dbReference type="GO" id="GO:0008270">
    <property type="term" value="F:zinc ion binding"/>
    <property type="evidence" value="ECO:0007669"/>
    <property type="project" value="UniProtKB-UniRule"/>
</dbReference>
<evidence type="ECO:0000256" key="2">
    <source>
        <dbReference type="ARBA" id="ARBA00022515"/>
    </source>
</evidence>
<dbReference type="SMART" id="SM00400">
    <property type="entry name" value="ZnF_CHCC"/>
    <property type="match status" value="1"/>
</dbReference>
<dbReference type="EMBL" id="FTOM01000003">
    <property type="protein sequence ID" value="SIS73018.1"/>
    <property type="molecule type" value="Genomic_DNA"/>
</dbReference>
<dbReference type="PROSITE" id="PS50880">
    <property type="entry name" value="TOPRIM"/>
    <property type="match status" value="1"/>
</dbReference>
<dbReference type="Pfam" id="PF08275">
    <property type="entry name" value="DNAG_N"/>
    <property type="match status" value="1"/>
</dbReference>
<keyword evidence="11 12" id="KW-0804">Transcription</keyword>
<dbReference type="NCBIfam" id="TIGR01391">
    <property type="entry name" value="dnaG"/>
    <property type="match status" value="1"/>
</dbReference>
<dbReference type="Proteomes" id="UP000186098">
    <property type="component" value="Unassembled WGS sequence"/>
</dbReference>
<evidence type="ECO:0000256" key="5">
    <source>
        <dbReference type="ARBA" id="ARBA00022705"/>
    </source>
</evidence>
<dbReference type="PANTHER" id="PTHR30313">
    <property type="entry name" value="DNA PRIMASE"/>
    <property type="match status" value="1"/>
</dbReference>
<name>A0A1N7LGQ2_9RHOB</name>
<evidence type="ECO:0000256" key="4">
    <source>
        <dbReference type="ARBA" id="ARBA00022695"/>
    </source>
</evidence>
<dbReference type="GO" id="GO:0003677">
    <property type="term" value="F:DNA binding"/>
    <property type="evidence" value="ECO:0007669"/>
    <property type="project" value="UniProtKB-KW"/>
</dbReference>
<evidence type="ECO:0000259" key="14">
    <source>
        <dbReference type="PROSITE" id="PS50880"/>
    </source>
</evidence>
<dbReference type="InterPro" id="IPR002694">
    <property type="entry name" value="Znf_CHC2"/>
</dbReference>
<feature type="region of interest" description="Disordered" evidence="13">
    <location>
        <begin position="429"/>
        <end position="455"/>
    </location>
</feature>
<dbReference type="GO" id="GO:0005737">
    <property type="term" value="C:cytoplasm"/>
    <property type="evidence" value="ECO:0007669"/>
    <property type="project" value="TreeGrafter"/>
</dbReference>
<dbReference type="InterPro" id="IPR030846">
    <property type="entry name" value="DnaG_bac"/>
</dbReference>
<keyword evidence="6 12" id="KW-0479">Metal-binding</keyword>
<dbReference type="RefSeq" id="WP_076365013.1">
    <property type="nucleotide sequence ID" value="NZ_FTOM01000003.1"/>
</dbReference>
<dbReference type="CDD" id="cd03364">
    <property type="entry name" value="TOPRIM_DnaG_primases"/>
    <property type="match status" value="1"/>
</dbReference>
<dbReference type="Pfam" id="PF01807">
    <property type="entry name" value="Zn_ribbon_DnaG"/>
    <property type="match status" value="1"/>
</dbReference>
<accession>A0A1N7LGQ2</accession>
<comment type="cofactor">
    <cofactor evidence="12">
        <name>Zn(2+)</name>
        <dbReference type="ChEBI" id="CHEBI:29105"/>
    </cofactor>
    <text evidence="12">Binds 1 zinc ion per monomer.</text>
</comment>